<dbReference type="GO" id="GO:0043328">
    <property type="term" value="P:protein transport to vacuole involved in ubiquitin-dependent protein catabolic process via the multivesicular body sorting pathway"/>
    <property type="evidence" value="ECO:0007669"/>
    <property type="project" value="TreeGrafter"/>
</dbReference>
<dbReference type="InterPro" id="IPR008942">
    <property type="entry name" value="ENTH_VHS"/>
</dbReference>
<dbReference type="Gene3D" id="6.10.140.100">
    <property type="match status" value="1"/>
</dbReference>
<dbReference type="InterPro" id="IPR002014">
    <property type="entry name" value="VHS_dom"/>
</dbReference>
<dbReference type="Gene3D" id="1.20.5.1940">
    <property type="match status" value="1"/>
</dbReference>
<keyword evidence="9 13" id="KW-0863">Zinc-finger</keyword>
<dbReference type="SMART" id="SM00064">
    <property type="entry name" value="FYVE"/>
    <property type="match status" value="1"/>
</dbReference>
<dbReference type="GO" id="GO:0008270">
    <property type="term" value="F:zinc ion binding"/>
    <property type="evidence" value="ECO:0007669"/>
    <property type="project" value="UniProtKB-KW"/>
</dbReference>
<dbReference type="PANTHER" id="PTHR47794">
    <property type="entry name" value="VACUOLAR PROTEIN SORTING-ASSOCIATED PROTEIN 27"/>
    <property type="match status" value="1"/>
</dbReference>
<dbReference type="PANTHER" id="PTHR47794:SF1">
    <property type="entry name" value="VACUOLAR PROTEIN SORTING-ASSOCIATED PROTEIN 27"/>
    <property type="match status" value="1"/>
</dbReference>
<dbReference type="OrthoDB" id="957735at2759"/>
<protein>
    <recommendedName>
        <fullName evidence="4">Vacuolar protein sorting-associated protein 27</fullName>
    </recommendedName>
</protein>
<keyword evidence="12" id="KW-0472">Membrane</keyword>
<evidence type="ECO:0000259" key="15">
    <source>
        <dbReference type="PROSITE" id="PS50178"/>
    </source>
</evidence>
<dbReference type="EMBL" id="LN720687">
    <property type="protein sequence ID" value="CEP08950.1"/>
    <property type="molecule type" value="Genomic_DNA"/>
</dbReference>
<dbReference type="GO" id="GO:0033565">
    <property type="term" value="C:ESCRT-0 complex"/>
    <property type="evidence" value="ECO:0007669"/>
    <property type="project" value="TreeGrafter"/>
</dbReference>
<dbReference type="AlphaFoldDB" id="A0A0B7N0E4"/>
<name>A0A0B7N0E4_9FUNG</name>
<dbReference type="GO" id="GO:0010008">
    <property type="term" value="C:endosome membrane"/>
    <property type="evidence" value="ECO:0007669"/>
    <property type="project" value="UniProtKB-SubCell"/>
</dbReference>
<dbReference type="SUPFAM" id="SSF57903">
    <property type="entry name" value="FYVE/PHD zinc finger"/>
    <property type="match status" value="1"/>
</dbReference>
<dbReference type="PROSITE" id="PS50330">
    <property type="entry name" value="UIM"/>
    <property type="match status" value="1"/>
</dbReference>
<dbReference type="SMART" id="SM00288">
    <property type="entry name" value="VHS"/>
    <property type="match status" value="1"/>
</dbReference>
<dbReference type="InterPro" id="IPR013083">
    <property type="entry name" value="Znf_RING/FYVE/PHD"/>
</dbReference>
<evidence type="ECO:0000256" key="4">
    <source>
        <dbReference type="ARBA" id="ARBA00017753"/>
    </source>
</evidence>
<feature type="domain" description="FYVE-type" evidence="15">
    <location>
        <begin position="261"/>
        <end position="321"/>
    </location>
</feature>
<evidence type="ECO:0000256" key="3">
    <source>
        <dbReference type="ARBA" id="ARBA00008597"/>
    </source>
</evidence>
<accession>A0A0B7N0E4</accession>
<feature type="region of interest" description="Disordered" evidence="14">
    <location>
        <begin position="328"/>
        <end position="352"/>
    </location>
</feature>
<feature type="region of interest" description="Disordered" evidence="14">
    <location>
        <begin position="579"/>
        <end position="612"/>
    </location>
</feature>
<evidence type="ECO:0000256" key="14">
    <source>
        <dbReference type="SAM" id="MobiDB-lite"/>
    </source>
</evidence>
<dbReference type="Pfam" id="PF21356">
    <property type="entry name" value="Vps27_GAT-like"/>
    <property type="match status" value="1"/>
</dbReference>
<evidence type="ECO:0000256" key="5">
    <source>
        <dbReference type="ARBA" id="ARBA00022692"/>
    </source>
</evidence>
<comment type="similarity">
    <text evidence="3">Belongs to the VPS27 family.</text>
</comment>
<evidence type="ECO:0000256" key="8">
    <source>
        <dbReference type="ARBA" id="ARBA00022753"/>
    </source>
</evidence>
<dbReference type="PROSITE" id="PS50179">
    <property type="entry name" value="VHS"/>
    <property type="match status" value="1"/>
</dbReference>
<feature type="region of interest" description="Disordered" evidence="14">
    <location>
        <begin position="419"/>
        <end position="440"/>
    </location>
</feature>
<dbReference type="Gene3D" id="3.30.40.10">
    <property type="entry name" value="Zinc/RING finger domain, C3HC4 (zinc finger)"/>
    <property type="match status" value="1"/>
</dbReference>
<evidence type="ECO:0000313" key="18">
    <source>
        <dbReference type="Proteomes" id="UP000054107"/>
    </source>
</evidence>
<evidence type="ECO:0000256" key="1">
    <source>
        <dbReference type="ARBA" id="ARBA00004125"/>
    </source>
</evidence>
<feature type="compositionally biased region" description="Low complexity" evidence="14">
    <location>
        <begin position="419"/>
        <end position="432"/>
    </location>
</feature>
<feature type="compositionally biased region" description="Polar residues" evidence="14">
    <location>
        <begin position="586"/>
        <end position="601"/>
    </location>
</feature>
<dbReference type="Proteomes" id="UP000054107">
    <property type="component" value="Unassembled WGS sequence"/>
</dbReference>
<dbReference type="GO" id="GO:0032266">
    <property type="term" value="F:phosphatidylinositol-3-phosphate binding"/>
    <property type="evidence" value="ECO:0007669"/>
    <property type="project" value="TreeGrafter"/>
</dbReference>
<dbReference type="Pfam" id="PF02809">
    <property type="entry name" value="UIM"/>
    <property type="match status" value="2"/>
</dbReference>
<evidence type="ECO:0000256" key="10">
    <source>
        <dbReference type="ARBA" id="ARBA00022833"/>
    </source>
</evidence>
<dbReference type="GO" id="GO:0043130">
    <property type="term" value="F:ubiquitin binding"/>
    <property type="evidence" value="ECO:0007669"/>
    <property type="project" value="InterPro"/>
</dbReference>
<keyword evidence="5" id="KW-0812">Transmembrane</keyword>
<keyword evidence="6" id="KW-0479">Metal-binding</keyword>
<keyword evidence="7" id="KW-0677">Repeat</keyword>
<organism evidence="17 18">
    <name type="scientific">Parasitella parasitica</name>
    <dbReference type="NCBI Taxonomy" id="35722"/>
    <lineage>
        <taxon>Eukaryota</taxon>
        <taxon>Fungi</taxon>
        <taxon>Fungi incertae sedis</taxon>
        <taxon>Mucoromycota</taxon>
        <taxon>Mucoromycotina</taxon>
        <taxon>Mucoromycetes</taxon>
        <taxon>Mucorales</taxon>
        <taxon>Mucorineae</taxon>
        <taxon>Mucoraceae</taxon>
        <taxon>Parasitella</taxon>
    </lineage>
</organism>
<evidence type="ECO:0000256" key="11">
    <source>
        <dbReference type="ARBA" id="ARBA00022989"/>
    </source>
</evidence>
<dbReference type="Pfam" id="PF02656">
    <property type="entry name" value="DUF202"/>
    <property type="match status" value="1"/>
</dbReference>
<evidence type="ECO:0000256" key="12">
    <source>
        <dbReference type="ARBA" id="ARBA00023136"/>
    </source>
</evidence>
<dbReference type="Gene3D" id="1.25.40.90">
    <property type="match status" value="2"/>
</dbReference>
<proteinExistence type="inferred from homology"/>
<evidence type="ECO:0000256" key="2">
    <source>
        <dbReference type="ARBA" id="ARBA00004127"/>
    </source>
</evidence>
<keyword evidence="18" id="KW-1185">Reference proteome</keyword>
<dbReference type="Pfam" id="PF00790">
    <property type="entry name" value="VHS"/>
    <property type="match status" value="1"/>
</dbReference>
<comment type="subcellular location">
    <subcellularLocation>
        <location evidence="2">Endomembrane system</location>
        <topology evidence="2">Multi-pass membrane protein</topology>
    </subcellularLocation>
    <subcellularLocation>
        <location evidence="1">Endosome membrane</location>
        <topology evidence="1">Peripheral membrane protein</topology>
        <orientation evidence="1">Cytoplasmic side</orientation>
    </subcellularLocation>
</comment>
<keyword evidence="10" id="KW-0862">Zinc</keyword>
<evidence type="ECO:0000256" key="6">
    <source>
        <dbReference type="ARBA" id="ARBA00022723"/>
    </source>
</evidence>
<evidence type="ECO:0000259" key="16">
    <source>
        <dbReference type="PROSITE" id="PS50179"/>
    </source>
</evidence>
<dbReference type="InterPro" id="IPR049425">
    <property type="entry name" value="Vps27_GAT-like"/>
</dbReference>
<dbReference type="SMART" id="SM00726">
    <property type="entry name" value="UIM"/>
    <property type="match status" value="2"/>
</dbReference>
<evidence type="ECO:0000256" key="9">
    <source>
        <dbReference type="ARBA" id="ARBA00022771"/>
    </source>
</evidence>
<keyword evidence="11" id="KW-1133">Transmembrane helix</keyword>
<keyword evidence="8" id="KW-0967">Endosome</keyword>
<evidence type="ECO:0000256" key="7">
    <source>
        <dbReference type="ARBA" id="ARBA00022737"/>
    </source>
</evidence>
<gene>
    <name evidence="17" type="primary">PARPA_02365.1 scaffold 4085</name>
</gene>
<dbReference type="InterPro" id="IPR003807">
    <property type="entry name" value="DUF202"/>
</dbReference>
<dbReference type="Pfam" id="PF01363">
    <property type="entry name" value="FYVE"/>
    <property type="match status" value="1"/>
</dbReference>
<evidence type="ECO:0000313" key="17">
    <source>
        <dbReference type="EMBL" id="CEP08950.1"/>
    </source>
</evidence>
<evidence type="ECO:0000256" key="13">
    <source>
        <dbReference type="PROSITE-ProRule" id="PRU00091"/>
    </source>
</evidence>
<dbReference type="InterPro" id="IPR017455">
    <property type="entry name" value="Znf_FYVE-rel"/>
</dbReference>
<dbReference type="GO" id="GO:0006623">
    <property type="term" value="P:protein targeting to vacuole"/>
    <property type="evidence" value="ECO:0007669"/>
    <property type="project" value="TreeGrafter"/>
</dbReference>
<feature type="compositionally biased region" description="Polar residues" evidence="14">
    <location>
        <begin position="329"/>
        <end position="344"/>
    </location>
</feature>
<dbReference type="SUPFAM" id="SSF48464">
    <property type="entry name" value="ENTH/VHS domain"/>
    <property type="match status" value="1"/>
</dbReference>
<reference evidence="17 18" key="1">
    <citation type="submission" date="2014-09" db="EMBL/GenBank/DDBJ databases">
        <authorList>
            <person name="Ellenberger Sabrina"/>
        </authorList>
    </citation>
    <scope>NUCLEOTIDE SEQUENCE [LARGE SCALE GENOMIC DNA]</scope>
    <source>
        <strain evidence="17 18">CBS 412.66</strain>
    </source>
</reference>
<dbReference type="InterPro" id="IPR000306">
    <property type="entry name" value="Znf_FYVE"/>
</dbReference>
<dbReference type="InterPro" id="IPR003903">
    <property type="entry name" value="UIM_dom"/>
</dbReference>
<dbReference type="STRING" id="35722.A0A0B7N0E4"/>
<feature type="domain" description="VHS" evidence="16">
    <location>
        <begin position="152"/>
        <end position="242"/>
    </location>
</feature>
<dbReference type="InterPro" id="IPR011011">
    <property type="entry name" value="Znf_FYVE_PHD"/>
</dbReference>
<dbReference type="PROSITE" id="PS50178">
    <property type="entry name" value="ZF_FYVE"/>
    <property type="match status" value="1"/>
</dbReference>
<sequence>MSSSKNPLQPKLELAEKVEIYDSKIVEDCLDYSLLVSNNVSMARDQLANERNWLTWFRLSCTLIILGFTVLIQFRLPDEKDDTPRSDISNKPENTSRTNDYWRIICICLHRHDLGLYQCLVGCFAFGLFRNEATYQIFLIEKATSELLPGGQEDLVLNLEISDQIRSKKFNAKDAMRSLKRRLEHKNPNVQLATLNTGCNIDVRNKLLCVIQTWGLASKNKPVLSYMSDTYALLKAEGVQFPPVKENIDGILLETAAAPEWSDSDVCDRCRTAFTMTNRKHHCRNCGGTFCQQCSAKTMALPKLGINEQVRVCDGCYIKVKLDKASIKPSASSNTATPQPSTTVHADRENDYDSDIKKAIELSLKEAEQQKKGYGAGYVAAPARQYQPSPVQQKAQDPVEEDPDLAAAIAASLRDLEISKQQSFSQQQQEQQPNTNDLSPVEMENILLFSTLMDRVYATGGDVSSDTQINQLYTQIGALQPKLIKSLDETIRKRNAFIEMHEKLNMAVKAYNRLLEARIAGVSYNNIPEQHYQQQPLYHQPVDYYYPQNAPTPQNYYPQDHNNYQSLAPFAVINQNSYSAPPHYQMSPTQPNAAYPTTEQKQPVEEAPLIDL</sequence>